<gene>
    <name evidence="1" type="ORF">HMPREF9123_2031</name>
</gene>
<dbReference type="HOGENOM" id="CLU_3170604_0_0_4"/>
<proteinExistence type="predicted"/>
<comment type="caution">
    <text evidence="1">The sequence shown here is derived from an EMBL/GenBank/DDBJ whole genome shotgun (WGS) entry which is preliminary data.</text>
</comment>
<dbReference type="EMBL" id="AFAY01000042">
    <property type="protein sequence ID" value="EGF10394.1"/>
    <property type="molecule type" value="Genomic_DNA"/>
</dbReference>
<dbReference type="AlphaFoldDB" id="F2BE75"/>
<protein>
    <submittedName>
        <fullName evidence="1">Uncharacterized protein</fullName>
    </submittedName>
</protein>
<name>F2BE75_9NEIS</name>
<accession>F2BE75</accession>
<keyword evidence="2" id="KW-1185">Reference proteome</keyword>
<dbReference type="Proteomes" id="UP000004105">
    <property type="component" value="Unassembled WGS sequence"/>
</dbReference>
<sequence length="47" mass="5263">MRWCWAGKRPSEKRFCTSAHFFNRPAVAPTAEEPPPDAVQGLFAMGL</sequence>
<evidence type="ECO:0000313" key="1">
    <source>
        <dbReference type="EMBL" id="EGF10394.1"/>
    </source>
</evidence>
<reference evidence="1 2" key="1">
    <citation type="submission" date="2011-02" db="EMBL/GenBank/DDBJ databases">
        <authorList>
            <person name="Muzny D."/>
            <person name="Qin X."/>
            <person name="Deng J."/>
            <person name="Jiang H."/>
            <person name="Liu Y."/>
            <person name="Qu J."/>
            <person name="Song X.-Z."/>
            <person name="Zhang L."/>
            <person name="Thornton R."/>
            <person name="Coyle M."/>
            <person name="Francisco L."/>
            <person name="Jackson L."/>
            <person name="Javaid M."/>
            <person name="Korchina V."/>
            <person name="Kovar C."/>
            <person name="Mata R."/>
            <person name="Mathew T."/>
            <person name="Ngo R."/>
            <person name="Nguyen L."/>
            <person name="Nguyen N."/>
            <person name="Okwuonu G."/>
            <person name="Ongeri F."/>
            <person name="Pham C."/>
            <person name="Simmons D."/>
            <person name="Wilczek-Boney K."/>
            <person name="Hale W."/>
            <person name="Jakkamsetti A."/>
            <person name="Pham P."/>
            <person name="Ruth R."/>
            <person name="San Lucas F."/>
            <person name="Warren J."/>
            <person name="Zhang J."/>
            <person name="Zhao Z."/>
            <person name="Zhou C."/>
            <person name="Zhu D."/>
            <person name="Lee S."/>
            <person name="Bess C."/>
            <person name="Blankenburg K."/>
            <person name="Forbes L."/>
            <person name="Fu Q."/>
            <person name="Gubbala S."/>
            <person name="Hirani K."/>
            <person name="Jayaseelan J.C."/>
            <person name="Lara F."/>
            <person name="Munidasa M."/>
            <person name="Palculict T."/>
            <person name="Patil S."/>
            <person name="Pu L.-L."/>
            <person name="Saada N."/>
            <person name="Tang L."/>
            <person name="Weissenberger G."/>
            <person name="Zhu Y."/>
            <person name="Hemphill L."/>
            <person name="Shang Y."/>
            <person name="Youmans B."/>
            <person name="Ayvaz T."/>
            <person name="Ross M."/>
            <person name="Santibanez J."/>
            <person name="Aqrawi P."/>
            <person name="Gross S."/>
            <person name="Joshi V."/>
            <person name="Fowler G."/>
            <person name="Nazareth L."/>
            <person name="Reid J."/>
            <person name="Worley K."/>
            <person name="Petrosino J."/>
            <person name="Highlander S."/>
            <person name="Gibbs R."/>
        </authorList>
    </citation>
    <scope>NUCLEOTIDE SEQUENCE [LARGE SCALE GENOMIC DNA]</scope>
    <source>
        <strain evidence="1 2">ATCC BAA-1200</strain>
    </source>
</reference>
<evidence type="ECO:0000313" key="2">
    <source>
        <dbReference type="Proteomes" id="UP000004105"/>
    </source>
</evidence>
<organism evidence="1 2">
    <name type="scientific">Neisseria bacilliformis ATCC BAA-1200</name>
    <dbReference type="NCBI Taxonomy" id="888742"/>
    <lineage>
        <taxon>Bacteria</taxon>
        <taxon>Pseudomonadati</taxon>
        <taxon>Pseudomonadota</taxon>
        <taxon>Betaproteobacteria</taxon>
        <taxon>Neisseriales</taxon>
        <taxon>Neisseriaceae</taxon>
        <taxon>Neisseria</taxon>
    </lineage>
</organism>